<feature type="non-terminal residue" evidence="1">
    <location>
        <position position="1"/>
    </location>
</feature>
<dbReference type="EMBL" id="JACGWN010000005">
    <property type="protein sequence ID" value="KAL0449222.1"/>
    <property type="molecule type" value="Genomic_DNA"/>
</dbReference>
<protein>
    <submittedName>
        <fullName evidence="1">Uncharacterized protein</fullName>
    </submittedName>
</protein>
<reference evidence="1" key="2">
    <citation type="journal article" date="2024" name="Plant">
        <title>Genomic evolution and insights into agronomic trait innovations of Sesamum species.</title>
        <authorList>
            <person name="Miao H."/>
            <person name="Wang L."/>
            <person name="Qu L."/>
            <person name="Liu H."/>
            <person name="Sun Y."/>
            <person name="Le M."/>
            <person name="Wang Q."/>
            <person name="Wei S."/>
            <person name="Zheng Y."/>
            <person name="Lin W."/>
            <person name="Duan Y."/>
            <person name="Cao H."/>
            <person name="Xiong S."/>
            <person name="Wang X."/>
            <person name="Wei L."/>
            <person name="Li C."/>
            <person name="Ma Q."/>
            <person name="Ju M."/>
            <person name="Zhao R."/>
            <person name="Li G."/>
            <person name="Mu C."/>
            <person name="Tian Q."/>
            <person name="Mei H."/>
            <person name="Zhang T."/>
            <person name="Gao T."/>
            <person name="Zhang H."/>
        </authorList>
    </citation>
    <scope>NUCLEOTIDE SEQUENCE</scope>
    <source>
        <strain evidence="1">KEN1</strain>
    </source>
</reference>
<evidence type="ECO:0000313" key="1">
    <source>
        <dbReference type="EMBL" id="KAL0449222.1"/>
    </source>
</evidence>
<name>A0AAW2X8U7_9LAMI</name>
<accession>A0AAW2X8U7</accession>
<sequence>ALNHLRPLALLAKQAWRVSLGHGGVLSAVLGQKYFPGATFFEARLGSSPSLTWRSIWDARNLLAAGIRWKVGNGRSISILGHPWLPRPSTFQLIGCPLSLPCELKVASLITTGREWNAALIRMEFCSLDTDCILGIPLQGVNPTDELVWHLEKNGRFCEMREE</sequence>
<feature type="non-terminal residue" evidence="1">
    <location>
        <position position="163"/>
    </location>
</feature>
<gene>
    <name evidence="1" type="ORF">Slati_1478600</name>
</gene>
<reference evidence="1" key="1">
    <citation type="submission" date="2020-06" db="EMBL/GenBank/DDBJ databases">
        <authorList>
            <person name="Li T."/>
            <person name="Hu X."/>
            <person name="Zhang T."/>
            <person name="Song X."/>
            <person name="Zhang H."/>
            <person name="Dai N."/>
            <person name="Sheng W."/>
            <person name="Hou X."/>
            <person name="Wei L."/>
        </authorList>
    </citation>
    <scope>NUCLEOTIDE SEQUENCE</scope>
    <source>
        <strain evidence="1">KEN1</strain>
        <tissue evidence="1">Leaf</tissue>
    </source>
</reference>
<comment type="caution">
    <text evidence="1">The sequence shown here is derived from an EMBL/GenBank/DDBJ whole genome shotgun (WGS) entry which is preliminary data.</text>
</comment>
<dbReference type="AlphaFoldDB" id="A0AAW2X8U7"/>
<organism evidence="1">
    <name type="scientific">Sesamum latifolium</name>
    <dbReference type="NCBI Taxonomy" id="2727402"/>
    <lineage>
        <taxon>Eukaryota</taxon>
        <taxon>Viridiplantae</taxon>
        <taxon>Streptophyta</taxon>
        <taxon>Embryophyta</taxon>
        <taxon>Tracheophyta</taxon>
        <taxon>Spermatophyta</taxon>
        <taxon>Magnoliopsida</taxon>
        <taxon>eudicotyledons</taxon>
        <taxon>Gunneridae</taxon>
        <taxon>Pentapetalae</taxon>
        <taxon>asterids</taxon>
        <taxon>lamiids</taxon>
        <taxon>Lamiales</taxon>
        <taxon>Pedaliaceae</taxon>
        <taxon>Sesamum</taxon>
    </lineage>
</organism>
<proteinExistence type="predicted"/>